<protein>
    <submittedName>
        <fullName evidence="1">Uncharacterized protein</fullName>
    </submittedName>
</protein>
<feature type="non-terminal residue" evidence="1">
    <location>
        <position position="1232"/>
    </location>
</feature>
<gene>
    <name evidence="1" type="ORF">MRATA1EN22A_LOCUS28867</name>
</gene>
<evidence type="ECO:0000313" key="2">
    <source>
        <dbReference type="Proteomes" id="UP001162501"/>
    </source>
</evidence>
<organism evidence="1 2">
    <name type="scientific">Rangifer tarandus platyrhynchus</name>
    <name type="common">Svalbard reindeer</name>
    <dbReference type="NCBI Taxonomy" id="3082113"/>
    <lineage>
        <taxon>Eukaryota</taxon>
        <taxon>Metazoa</taxon>
        <taxon>Chordata</taxon>
        <taxon>Craniata</taxon>
        <taxon>Vertebrata</taxon>
        <taxon>Euteleostomi</taxon>
        <taxon>Mammalia</taxon>
        <taxon>Eutheria</taxon>
        <taxon>Laurasiatheria</taxon>
        <taxon>Artiodactyla</taxon>
        <taxon>Ruminantia</taxon>
        <taxon>Pecora</taxon>
        <taxon>Cervidae</taxon>
        <taxon>Odocoileinae</taxon>
        <taxon>Rangifer</taxon>
    </lineage>
</organism>
<evidence type="ECO:0000313" key="1">
    <source>
        <dbReference type="EMBL" id="CAM9133245.1"/>
    </source>
</evidence>
<proteinExistence type="predicted"/>
<reference evidence="1" key="1">
    <citation type="submission" date="2025-03" db="EMBL/GenBank/DDBJ databases">
        <authorList>
            <consortium name="ELIXIR-Norway"/>
            <consortium name="Elixir Norway"/>
        </authorList>
    </citation>
    <scope>NUCLEOTIDE SEQUENCE</scope>
</reference>
<dbReference type="EMBL" id="CATOBB020000227">
    <property type="protein sequence ID" value="CAM9133245.1"/>
    <property type="molecule type" value="Genomic_DNA"/>
</dbReference>
<name>A0ACB1KE77_RANTA</name>
<accession>A0ACB1KE77</accession>
<sequence>MGNFLCKLLSTLRRRRPRGRRSLALRPRGATTSGRGHPAAPAPALQPGRRLLNQDRVPSSSGFYCAPKRWYPIQQAGYSRVGALPLVNLRERPNQQPVLSTRNSMRCGPSITLRIPPLGRKIPLLHSLPELPLQVAKAGRPVPTSPRPLPCAKESKAMVQEERREGMTAEEGHTEAEGEDDGKVSPERSGATTVTPRPPETGGLLPPLQCSPEPPNLLPGHPEDNFSEKAQVSRTKPSSQSPAMCSDGTAGDGRPPLQPGPLAAVLSAPSPCCSLLPERPVEVVLGEDHQPGSPELLMSGKALQREPPSDTPQRSSSPLGAAGSRRPCKRTMPPPLSLSLPPLLPPLPPPLPLPLPLPWGRSDLPPPPKLPGMTRAKTRCTRKQNMDRQRNRILKDARKAMRCRSAAPPAPGTTGTTGSMPPVSLLQVPPTTTDLANLSSRFPSLAGLPPSMDPVARHTAPVDSHSASPALPSVSNPIVGITLKKDAGTPSSVRATPPVISDLSKPVSTPTLPFQPPSYKSESPTPMCVDSPPPLLTPLPNHPIAPPDPTKQPITSTVVPFTTTVTASASVTFQSPPDQDVTDMDTTPPSQAVILQSSPGIGVQQTHTAGRPDTTSSFVPMVSSIFNYAFHSQTNTQPAFAATDGQQRASVFPGPPSGGQAAAFPGPSSGPPAAAFPGPSSGYQAAAFPGPSSGAPAAALPGPSSGAPAAALPGPSSGAPAAALPGPSSGAPAAALPGPSSGAPAAALPGPSSGAPAAALPGPSSGAPAAALPGPSSGAPAAALPGPSSGAPAAALPGPSSGAPAAALPGPSSGAPAAALPGPSSGAPAAALPGPSSGAPAAALPGPSSGAPAAALPGPSSGAPAAALPGPSSGAPAAALPGPSSGAPAAAFPGPSSGAPAAAFPGPSSGAPAAAFPGPSSGAPAAAFPGPSSGAPAAAFPGPSSGYQAAAFPGPSSGSGIFPRDVSATSGFGVDTTVPSTGDSSLLSASTTSGPLLMGPAASMAVARASHHPASGHISGSSLNPDAWGLLEPSPGGRGTAGDTTILMVRGRGVTTSHHRTQDPRECRKSTVKNPITVKKKFVSRDKSISTFHQNNTASIGFVSVRPTPGLKPTRSSTLFSNTRGPPVQDPSGGGIGGNVIIPRNGGPGIHTSQQYNWDPPGQYTMGECQEPLWEVPPGGRPQCQHCHWARNSYLQSTERVMGASTSPAVTGYTSGVPFIQSTQASPAQTHV</sequence>
<comment type="caution">
    <text evidence="1">The sequence shown here is derived from an EMBL/GenBank/DDBJ whole genome shotgun (WGS) entry which is preliminary data.</text>
</comment>
<dbReference type="Proteomes" id="UP001162501">
    <property type="component" value="Unassembled WGS sequence"/>
</dbReference>